<evidence type="ECO:0000256" key="1">
    <source>
        <dbReference type="ARBA" id="ARBA00022527"/>
    </source>
</evidence>
<dbReference type="PANTHER" id="PTHR35526:SF3">
    <property type="entry name" value="ANTI-SIGMA-F FACTOR RSBW"/>
    <property type="match status" value="1"/>
</dbReference>
<dbReference type="Pfam" id="PF13581">
    <property type="entry name" value="HATPase_c_2"/>
    <property type="match status" value="1"/>
</dbReference>
<dbReference type="PANTHER" id="PTHR35526">
    <property type="entry name" value="ANTI-SIGMA-F FACTOR RSBW-RELATED"/>
    <property type="match status" value="1"/>
</dbReference>
<dbReference type="CDD" id="cd16936">
    <property type="entry name" value="HATPase_RsbW-like"/>
    <property type="match status" value="1"/>
</dbReference>
<dbReference type="SUPFAM" id="SSF55874">
    <property type="entry name" value="ATPase domain of HSP90 chaperone/DNA topoisomerase II/histidine kinase"/>
    <property type="match status" value="1"/>
</dbReference>
<evidence type="ECO:0000313" key="3">
    <source>
        <dbReference type="EMBL" id="MCW3807001.1"/>
    </source>
</evidence>
<reference evidence="3" key="1">
    <citation type="submission" date="2022-10" db="EMBL/GenBank/DDBJ databases">
        <authorList>
            <person name="Yu W.X."/>
        </authorList>
    </citation>
    <scope>NUCLEOTIDE SEQUENCE</scope>
    <source>
        <strain evidence="3">D04</strain>
    </source>
</reference>
<name>A0AAE3MGE1_9BACT</name>
<gene>
    <name evidence="3" type="ORF">OM074_15295</name>
</gene>
<sequence length="130" mass="14662">MEKIVIDSDVKNISLVEKLIDEISNQYNLHSDVYGKLLLAVVEGVNNAIVHGNKLNLDKKVQIEYCITKEAVEFIICDEGKGFDYTAIPDPTLPENIEKTHGRGIFLMNHLADEIEFEENGSKVKLVFDL</sequence>
<evidence type="ECO:0000313" key="4">
    <source>
        <dbReference type="Proteomes" id="UP001207408"/>
    </source>
</evidence>
<dbReference type="RefSeq" id="WP_301200984.1">
    <property type="nucleotide sequence ID" value="NZ_JAPDPI010000035.1"/>
</dbReference>
<dbReference type="GO" id="GO:0005524">
    <property type="term" value="F:ATP binding"/>
    <property type="evidence" value="ECO:0007669"/>
    <property type="project" value="UniProtKB-KW"/>
</dbReference>
<dbReference type="AlphaFoldDB" id="A0AAE3MGE1"/>
<feature type="domain" description="Histidine kinase/HSP90-like ATPase" evidence="2">
    <location>
        <begin position="8"/>
        <end position="127"/>
    </location>
</feature>
<comment type="caution">
    <text evidence="3">The sequence shown here is derived from an EMBL/GenBank/DDBJ whole genome shotgun (WGS) entry which is preliminary data.</text>
</comment>
<keyword evidence="3" id="KW-0067">ATP-binding</keyword>
<keyword evidence="1" id="KW-0808">Transferase</keyword>
<accession>A0AAE3MGE1</accession>
<keyword evidence="4" id="KW-1185">Reference proteome</keyword>
<dbReference type="Gene3D" id="3.30.565.10">
    <property type="entry name" value="Histidine kinase-like ATPase, C-terminal domain"/>
    <property type="match status" value="1"/>
</dbReference>
<organism evidence="3 4">
    <name type="scientific">Plebeiibacterium marinum</name>
    <dbReference type="NCBI Taxonomy" id="2992111"/>
    <lineage>
        <taxon>Bacteria</taxon>
        <taxon>Pseudomonadati</taxon>
        <taxon>Bacteroidota</taxon>
        <taxon>Bacteroidia</taxon>
        <taxon>Marinilabiliales</taxon>
        <taxon>Marinilabiliaceae</taxon>
        <taxon>Plebeiibacterium</taxon>
    </lineage>
</organism>
<dbReference type="InterPro" id="IPR050267">
    <property type="entry name" value="Anti-sigma-factor_SerPK"/>
</dbReference>
<evidence type="ECO:0000259" key="2">
    <source>
        <dbReference type="Pfam" id="PF13581"/>
    </source>
</evidence>
<dbReference type="Proteomes" id="UP001207408">
    <property type="component" value="Unassembled WGS sequence"/>
</dbReference>
<dbReference type="InterPro" id="IPR036890">
    <property type="entry name" value="HATPase_C_sf"/>
</dbReference>
<dbReference type="EMBL" id="JAPDPI010000035">
    <property type="protein sequence ID" value="MCW3807001.1"/>
    <property type="molecule type" value="Genomic_DNA"/>
</dbReference>
<keyword evidence="3" id="KW-0547">Nucleotide-binding</keyword>
<proteinExistence type="predicted"/>
<keyword evidence="1" id="KW-0723">Serine/threonine-protein kinase</keyword>
<dbReference type="GO" id="GO:0004674">
    <property type="term" value="F:protein serine/threonine kinase activity"/>
    <property type="evidence" value="ECO:0007669"/>
    <property type="project" value="UniProtKB-KW"/>
</dbReference>
<dbReference type="InterPro" id="IPR003594">
    <property type="entry name" value="HATPase_dom"/>
</dbReference>
<keyword evidence="1" id="KW-0418">Kinase</keyword>
<protein>
    <submittedName>
        <fullName evidence="3">ATP-binding protein</fullName>
    </submittedName>
</protein>